<dbReference type="AlphaFoldDB" id="A0A1B2I766"/>
<dbReference type="InterPro" id="IPR027623">
    <property type="entry name" value="AmmeMemoSam_A"/>
</dbReference>
<sequence length="463" mass="49787">MGITAGIMVPHPPLIIPEVGRGEERTIIKTIEAYREAAAFVADSAPDTVVVISPHSTLYGDYFHISPGERASGSFARFGAPTVSLSVDYDEEFVRELEAAAANTGLAAGRLGERNRELDHATLVPLHFLAEACGGIKAKVVRAALSGLSLAEHYRLGMLIKETSERLGRRTAVIASGDLSHRLKEDGPYGFNPSGPLYDERIMAVMGNGDFGELFNFSEGFCDSAGECGHRAFVIMAGCFDGTEVEAKRLSYEGPFGVGYGVCTFHAAGPDEKRRLLAEFEKKERTELAALKEKEDAYVRLARAAVEAYVTGGEKIAVPAGLPEEMLSHRAGAFVSLKKEGRLRGCIGTIAPTAPSVASEIINNAVSAATADPRFDPVEKEELAKLVYSVDILGETEKIDSAAKLDVKRYGVIVTKGGRRGLLLPNLEGVDSVEEQISIAKKKAGIGANDKVQLERFEVVRHH</sequence>
<dbReference type="Proteomes" id="UP000093044">
    <property type="component" value="Chromosome"/>
</dbReference>
<feature type="domain" description="AMMECR1" evidence="1">
    <location>
        <begin position="293"/>
        <end position="463"/>
    </location>
</feature>
<keyword evidence="3" id="KW-1185">Reference proteome</keyword>
<dbReference type="Gene3D" id="3.40.830.10">
    <property type="entry name" value="LigB-like"/>
    <property type="match status" value="1"/>
</dbReference>
<dbReference type="NCBIfam" id="TIGR04335">
    <property type="entry name" value="AmmeMemoSam_A"/>
    <property type="match status" value="1"/>
</dbReference>
<keyword evidence="2" id="KW-0560">Oxidoreductase</keyword>
<keyword evidence="2" id="KW-0223">Dioxygenase</keyword>
<dbReference type="Pfam" id="PF01871">
    <property type="entry name" value="AMMECR1"/>
    <property type="match status" value="1"/>
</dbReference>
<dbReference type="GO" id="GO:0016702">
    <property type="term" value="F:oxidoreductase activity, acting on single donors with incorporation of molecular oxygen, incorporation of two atoms of oxygen"/>
    <property type="evidence" value="ECO:0007669"/>
    <property type="project" value="UniProtKB-ARBA"/>
</dbReference>
<evidence type="ECO:0000313" key="3">
    <source>
        <dbReference type="Proteomes" id="UP000093044"/>
    </source>
</evidence>
<dbReference type="EMBL" id="CP016757">
    <property type="protein sequence ID" value="ANZ45804.1"/>
    <property type="molecule type" value="Genomic_DNA"/>
</dbReference>
<dbReference type="SUPFAM" id="SSF53213">
    <property type="entry name" value="LigB-like"/>
    <property type="match status" value="1"/>
</dbReference>
<protein>
    <submittedName>
        <fullName evidence="2">Extradiol ring-cleavage dioxygenase</fullName>
    </submittedName>
</protein>
<dbReference type="InterPro" id="IPR036071">
    <property type="entry name" value="AMMECR1_dom_sf"/>
</dbReference>
<gene>
    <name evidence="2" type="ORF">BED41_12350</name>
</gene>
<dbReference type="InterPro" id="IPR027485">
    <property type="entry name" value="AMMECR1_N"/>
</dbReference>
<dbReference type="OrthoDB" id="159752at2"/>
<dbReference type="PANTHER" id="PTHR13016:SF0">
    <property type="entry name" value="AMME SYNDROME CANDIDATE GENE 1 PROTEIN"/>
    <property type="match status" value="1"/>
</dbReference>
<evidence type="ECO:0000259" key="1">
    <source>
        <dbReference type="PROSITE" id="PS51112"/>
    </source>
</evidence>
<dbReference type="Gene3D" id="3.30.700.20">
    <property type="entry name" value="Hypothetical protein ph0010, domain 1"/>
    <property type="match status" value="1"/>
</dbReference>
<dbReference type="GO" id="GO:0008198">
    <property type="term" value="F:ferrous iron binding"/>
    <property type="evidence" value="ECO:0007669"/>
    <property type="project" value="InterPro"/>
</dbReference>
<dbReference type="InterPro" id="IPR004183">
    <property type="entry name" value="Xdiol_dOase_suB"/>
</dbReference>
<dbReference type="NCBIfam" id="TIGR00296">
    <property type="entry name" value="TIGR00296 family protein"/>
    <property type="match status" value="1"/>
</dbReference>
<dbReference type="GeneID" id="83058638"/>
<dbReference type="STRING" id="1197717.BED41_12350"/>
<name>A0A1B2I766_9BACT</name>
<dbReference type="InterPro" id="IPR023473">
    <property type="entry name" value="AMMECR1"/>
</dbReference>
<dbReference type="PROSITE" id="PS51112">
    <property type="entry name" value="AMMECR1"/>
    <property type="match status" value="1"/>
</dbReference>
<proteinExistence type="predicted"/>
<dbReference type="KEGG" id="cpor:BED41_12350"/>
<dbReference type="SUPFAM" id="SSF143447">
    <property type="entry name" value="AMMECR1-like"/>
    <property type="match status" value="1"/>
</dbReference>
<reference evidence="2" key="1">
    <citation type="submission" date="2016-08" db="EMBL/GenBank/DDBJ databases">
        <title>Complete genome of Cloacibacillus porcorum.</title>
        <authorList>
            <person name="Looft T."/>
            <person name="Bayles D.O."/>
            <person name="Alt D.P."/>
        </authorList>
    </citation>
    <scope>NUCLEOTIDE SEQUENCE [LARGE SCALE GENOMIC DNA]</scope>
    <source>
        <strain evidence="2">CL-84</strain>
    </source>
</reference>
<accession>A0A1B2I766</accession>
<dbReference type="PANTHER" id="PTHR13016">
    <property type="entry name" value="AMMECR1 HOMOLOG"/>
    <property type="match status" value="1"/>
</dbReference>
<dbReference type="InterPro" id="IPR002733">
    <property type="entry name" value="AMMECR1_domain"/>
</dbReference>
<organism evidence="2 3">
    <name type="scientific">Cloacibacillus porcorum</name>
    <dbReference type="NCBI Taxonomy" id="1197717"/>
    <lineage>
        <taxon>Bacteria</taxon>
        <taxon>Thermotogati</taxon>
        <taxon>Synergistota</taxon>
        <taxon>Synergistia</taxon>
        <taxon>Synergistales</taxon>
        <taxon>Synergistaceae</taxon>
        <taxon>Cloacibacillus</taxon>
    </lineage>
</organism>
<dbReference type="RefSeq" id="WP_066746785.1">
    <property type="nucleotide sequence ID" value="NZ_CP016757.1"/>
</dbReference>
<evidence type="ECO:0000313" key="2">
    <source>
        <dbReference type="EMBL" id="ANZ45804.1"/>
    </source>
</evidence>
<dbReference type="Pfam" id="PF02900">
    <property type="entry name" value="LigB"/>
    <property type="match status" value="1"/>
</dbReference>
<dbReference type="CDD" id="cd07951">
    <property type="entry name" value="ED_3B_N_AMMECR1"/>
    <property type="match status" value="1"/>
</dbReference>